<comment type="caution">
    <text evidence="2">The sequence shown here is derived from an EMBL/GenBank/DDBJ whole genome shotgun (WGS) entry which is preliminary data.</text>
</comment>
<reference evidence="3" key="1">
    <citation type="journal article" date="2019" name="Int. J. Syst. Evol. Microbiol.">
        <title>The Global Catalogue of Microorganisms (GCM) 10K type strain sequencing project: providing services to taxonomists for standard genome sequencing and annotation.</title>
        <authorList>
            <consortium name="The Broad Institute Genomics Platform"/>
            <consortium name="The Broad Institute Genome Sequencing Center for Infectious Disease"/>
            <person name="Wu L."/>
            <person name="Ma J."/>
        </authorList>
    </citation>
    <scope>NUCLEOTIDE SEQUENCE [LARGE SCALE GENOMIC DNA]</scope>
    <source>
        <strain evidence="3">JCM 17925</strain>
    </source>
</reference>
<accession>A0ABP8KUI8</accession>
<keyword evidence="1" id="KW-0812">Transmembrane</keyword>
<keyword evidence="1" id="KW-1133">Transmembrane helix</keyword>
<keyword evidence="1" id="KW-0472">Membrane</keyword>
<sequence length="53" mass="5842">MLIGKARHSFSPRGIQAGKWAVGLAIVVIFIAILTMILINAHEELPGAQRRFE</sequence>
<keyword evidence="3" id="KW-1185">Reference proteome</keyword>
<evidence type="ECO:0000313" key="2">
    <source>
        <dbReference type="EMBL" id="GAA4415784.1"/>
    </source>
</evidence>
<proteinExistence type="predicted"/>
<evidence type="ECO:0000313" key="3">
    <source>
        <dbReference type="Proteomes" id="UP001500936"/>
    </source>
</evidence>
<organism evidence="2 3">
    <name type="scientific">Nibrella viscosa</name>
    <dbReference type="NCBI Taxonomy" id="1084524"/>
    <lineage>
        <taxon>Bacteria</taxon>
        <taxon>Pseudomonadati</taxon>
        <taxon>Bacteroidota</taxon>
        <taxon>Cytophagia</taxon>
        <taxon>Cytophagales</taxon>
        <taxon>Spirosomataceae</taxon>
        <taxon>Nibrella</taxon>
    </lineage>
</organism>
<dbReference type="EMBL" id="BAABHB010000013">
    <property type="protein sequence ID" value="GAA4415784.1"/>
    <property type="molecule type" value="Genomic_DNA"/>
</dbReference>
<dbReference type="Proteomes" id="UP001500936">
    <property type="component" value="Unassembled WGS sequence"/>
</dbReference>
<dbReference type="RefSeq" id="WP_345270461.1">
    <property type="nucleotide sequence ID" value="NZ_BAABHB010000013.1"/>
</dbReference>
<gene>
    <name evidence="2" type="ORF">GCM10023187_46590</name>
</gene>
<evidence type="ECO:0000256" key="1">
    <source>
        <dbReference type="SAM" id="Phobius"/>
    </source>
</evidence>
<name>A0ABP8KUI8_9BACT</name>
<protein>
    <submittedName>
        <fullName evidence="2">Uncharacterized protein</fullName>
    </submittedName>
</protein>
<feature type="transmembrane region" description="Helical" evidence="1">
    <location>
        <begin position="20"/>
        <end position="41"/>
    </location>
</feature>